<dbReference type="UniPathway" id="UPA00028">
    <property type="reaction ID" value="UER00005"/>
</dbReference>
<evidence type="ECO:0000256" key="10">
    <source>
        <dbReference type="ARBA" id="ARBA00022840"/>
    </source>
</evidence>
<dbReference type="NCBIfam" id="TIGR00125">
    <property type="entry name" value="cyt_tran_rel"/>
    <property type="match status" value="1"/>
</dbReference>
<evidence type="ECO:0000256" key="8">
    <source>
        <dbReference type="ARBA" id="ARBA00022655"/>
    </source>
</evidence>
<evidence type="ECO:0000256" key="2">
    <source>
        <dbReference type="ARBA" id="ARBA00004990"/>
    </source>
</evidence>
<dbReference type="GO" id="GO:0005829">
    <property type="term" value="C:cytosol"/>
    <property type="evidence" value="ECO:0007669"/>
    <property type="project" value="TreeGrafter"/>
</dbReference>
<dbReference type="EMBL" id="FMTP01000011">
    <property type="protein sequence ID" value="SCW96274.1"/>
    <property type="molecule type" value="Genomic_DNA"/>
</dbReference>
<dbReference type="InterPro" id="IPR003721">
    <property type="entry name" value="Pantoate_ligase"/>
</dbReference>
<dbReference type="HAMAP" id="MF_00158">
    <property type="entry name" value="PanC"/>
    <property type="match status" value="1"/>
</dbReference>
<evidence type="ECO:0000313" key="14">
    <source>
        <dbReference type="EMBL" id="SCW96274.1"/>
    </source>
</evidence>
<comment type="miscellaneous">
    <text evidence="13">The reaction proceeds by a bi uni uni bi ping pong mechanism.</text>
</comment>
<keyword evidence="10 13" id="KW-0067">ATP-binding</keyword>
<comment type="subunit">
    <text evidence="13">Homodimer.</text>
</comment>
<comment type="function">
    <text evidence="12 13">Catalyzes the condensation of pantoate with beta-alanine in an ATP-dependent reaction via a pantoyl-adenylate intermediate.</text>
</comment>
<dbReference type="GO" id="GO:0004592">
    <property type="term" value="F:pantoate-beta-alanine ligase activity"/>
    <property type="evidence" value="ECO:0007669"/>
    <property type="project" value="UniProtKB-UniRule"/>
</dbReference>
<keyword evidence="9 13" id="KW-0547">Nucleotide-binding</keyword>
<gene>
    <name evidence="13" type="primary">panC</name>
    <name evidence="14" type="ORF">SAMN05660859_0214</name>
</gene>
<dbReference type="Gene3D" id="3.30.1300.10">
    <property type="entry name" value="Pantoate-beta-alanine ligase, C-terminal domain"/>
    <property type="match status" value="1"/>
</dbReference>
<keyword evidence="8 13" id="KW-0566">Pantothenate biosynthesis</keyword>
<dbReference type="NCBIfam" id="TIGR00018">
    <property type="entry name" value="panC"/>
    <property type="match status" value="1"/>
</dbReference>
<evidence type="ECO:0000256" key="12">
    <source>
        <dbReference type="ARBA" id="ARBA00055042"/>
    </source>
</evidence>
<dbReference type="InterPro" id="IPR004821">
    <property type="entry name" value="Cyt_trans-like"/>
</dbReference>
<feature type="binding site" evidence="13">
    <location>
        <begin position="190"/>
        <end position="193"/>
    </location>
    <ligand>
        <name>ATP</name>
        <dbReference type="ChEBI" id="CHEBI:30616"/>
    </ligand>
</feature>
<feature type="binding site" evidence="13">
    <location>
        <position position="67"/>
    </location>
    <ligand>
        <name>(R)-pantoate</name>
        <dbReference type="ChEBI" id="CHEBI:15980"/>
    </ligand>
</feature>
<protein>
    <recommendedName>
        <fullName evidence="5 13">Pantothenate synthetase</fullName>
        <shortName evidence="13">PS</shortName>
        <ecNumber evidence="4 13">6.3.2.1</ecNumber>
    </recommendedName>
    <alternativeName>
        <fullName evidence="13">Pantoate--beta-alanine ligase</fullName>
    </alternativeName>
    <alternativeName>
        <fullName evidence="13">Pantoate-activating enzyme</fullName>
    </alternativeName>
</protein>
<dbReference type="PANTHER" id="PTHR21299">
    <property type="entry name" value="CYTIDYLATE KINASE/PANTOATE-BETA-ALANINE LIGASE"/>
    <property type="match status" value="1"/>
</dbReference>
<dbReference type="FunFam" id="3.40.50.620:FF:000114">
    <property type="entry name" value="Pantothenate synthetase"/>
    <property type="match status" value="1"/>
</dbReference>
<feature type="binding site" evidence="13">
    <location>
        <position position="67"/>
    </location>
    <ligand>
        <name>beta-alanine</name>
        <dbReference type="ChEBI" id="CHEBI:57966"/>
    </ligand>
</feature>
<feature type="binding site" evidence="13">
    <location>
        <position position="159"/>
    </location>
    <ligand>
        <name>(R)-pantoate</name>
        <dbReference type="ChEBI" id="CHEBI:15980"/>
    </ligand>
</feature>
<feature type="active site" description="Proton donor" evidence="13">
    <location>
        <position position="43"/>
    </location>
</feature>
<evidence type="ECO:0000256" key="11">
    <source>
        <dbReference type="ARBA" id="ARBA00048258"/>
    </source>
</evidence>
<keyword evidence="15" id="KW-1185">Reference proteome</keyword>
<comment type="pathway">
    <text evidence="2 13">Cofactor biosynthesis; (R)-pantothenate biosynthesis; (R)-pantothenate from (R)-pantoate and beta-alanine: step 1/1.</text>
</comment>
<feature type="binding site" evidence="13">
    <location>
        <position position="182"/>
    </location>
    <ligand>
        <name>ATP</name>
        <dbReference type="ChEBI" id="CHEBI:30616"/>
    </ligand>
</feature>
<name>A0A1G4URW3_9HYPH</name>
<reference evidence="15" key="1">
    <citation type="submission" date="2016-10" db="EMBL/GenBank/DDBJ databases">
        <authorList>
            <person name="Varghese N."/>
            <person name="Submissions S."/>
        </authorList>
    </citation>
    <scope>NUCLEOTIDE SEQUENCE [LARGE SCALE GENOMIC DNA]</scope>
    <source>
        <strain evidence="15">CGMCC 1.1761</strain>
    </source>
</reference>
<sequence>MTSARAIRTVHTVAALRAQVNRWRAAGERIALVPTMGALHAGHVALMDAARETADRIIVSIFVNPTQFAPTEDLSRYPRTLEADLQKAGSAGVELAFVPDVDEMYPDGFCTTVSLRGPALGLETAFRPTHFAGVATVVAKLLIQAMPDVALFGEKDYQQLQVIIRLARDLDLPVEVVGVPTVREADGLALSSRNVYLSAAERAAAPALYRALMAAAFRIGREATTADAVEEARAAIIGAGFELDYVEARHAETLAPIASSMEGPIRLLVAARIGSTRLIDNIPV</sequence>
<dbReference type="EC" id="6.3.2.1" evidence="4 13"/>
<dbReference type="PANTHER" id="PTHR21299:SF1">
    <property type="entry name" value="PANTOATE--BETA-ALANINE LIGASE"/>
    <property type="match status" value="1"/>
</dbReference>
<dbReference type="Proteomes" id="UP000198889">
    <property type="component" value="Unassembled WGS sequence"/>
</dbReference>
<comment type="similarity">
    <text evidence="3 13">Belongs to the pantothenate synthetase family.</text>
</comment>
<organism evidence="14 15">
    <name type="scientific">Ancylobacter rudongensis</name>
    <dbReference type="NCBI Taxonomy" id="177413"/>
    <lineage>
        <taxon>Bacteria</taxon>
        <taxon>Pseudomonadati</taxon>
        <taxon>Pseudomonadota</taxon>
        <taxon>Alphaproteobacteria</taxon>
        <taxon>Hyphomicrobiales</taxon>
        <taxon>Xanthobacteraceae</taxon>
        <taxon>Ancylobacter</taxon>
    </lineage>
</organism>
<dbReference type="STRING" id="177413.SAMN05660859_0214"/>
<evidence type="ECO:0000256" key="13">
    <source>
        <dbReference type="HAMAP-Rule" id="MF_00158"/>
    </source>
</evidence>
<evidence type="ECO:0000313" key="15">
    <source>
        <dbReference type="Proteomes" id="UP000198889"/>
    </source>
</evidence>
<evidence type="ECO:0000256" key="7">
    <source>
        <dbReference type="ARBA" id="ARBA00022598"/>
    </source>
</evidence>
<dbReference type="CDD" id="cd00560">
    <property type="entry name" value="PanC"/>
    <property type="match status" value="1"/>
</dbReference>
<feature type="binding site" evidence="13">
    <location>
        <begin position="153"/>
        <end position="156"/>
    </location>
    <ligand>
        <name>ATP</name>
        <dbReference type="ChEBI" id="CHEBI:30616"/>
    </ligand>
</feature>
<evidence type="ECO:0000256" key="4">
    <source>
        <dbReference type="ARBA" id="ARBA00012219"/>
    </source>
</evidence>
<dbReference type="Pfam" id="PF02569">
    <property type="entry name" value="Pantoate_ligase"/>
    <property type="match status" value="1"/>
</dbReference>
<evidence type="ECO:0000256" key="5">
    <source>
        <dbReference type="ARBA" id="ARBA00014155"/>
    </source>
</evidence>
<proteinExistence type="inferred from homology"/>
<keyword evidence="6 13" id="KW-0963">Cytoplasm</keyword>
<dbReference type="RefSeq" id="WP_091444440.1">
    <property type="nucleotide sequence ID" value="NZ_FMTP01000011.1"/>
</dbReference>
<feature type="binding site" evidence="13">
    <location>
        <begin position="36"/>
        <end position="43"/>
    </location>
    <ligand>
        <name>ATP</name>
        <dbReference type="ChEBI" id="CHEBI:30616"/>
    </ligand>
</feature>
<comment type="catalytic activity">
    <reaction evidence="11 13">
        <text>(R)-pantoate + beta-alanine + ATP = (R)-pantothenate + AMP + diphosphate + H(+)</text>
        <dbReference type="Rhea" id="RHEA:10912"/>
        <dbReference type="ChEBI" id="CHEBI:15378"/>
        <dbReference type="ChEBI" id="CHEBI:15980"/>
        <dbReference type="ChEBI" id="CHEBI:29032"/>
        <dbReference type="ChEBI" id="CHEBI:30616"/>
        <dbReference type="ChEBI" id="CHEBI:33019"/>
        <dbReference type="ChEBI" id="CHEBI:57966"/>
        <dbReference type="ChEBI" id="CHEBI:456215"/>
        <dbReference type="EC" id="6.3.2.1"/>
    </reaction>
</comment>
<dbReference type="GO" id="GO:0015940">
    <property type="term" value="P:pantothenate biosynthetic process"/>
    <property type="evidence" value="ECO:0007669"/>
    <property type="project" value="UniProtKB-UniRule"/>
</dbReference>
<dbReference type="SUPFAM" id="SSF52374">
    <property type="entry name" value="Nucleotidylyl transferase"/>
    <property type="match status" value="1"/>
</dbReference>
<evidence type="ECO:0000256" key="3">
    <source>
        <dbReference type="ARBA" id="ARBA00009256"/>
    </source>
</evidence>
<comment type="subcellular location">
    <subcellularLocation>
        <location evidence="1 13">Cytoplasm</location>
    </subcellularLocation>
</comment>
<dbReference type="AlphaFoldDB" id="A0A1G4URW3"/>
<evidence type="ECO:0000256" key="6">
    <source>
        <dbReference type="ARBA" id="ARBA00022490"/>
    </source>
</evidence>
<dbReference type="InterPro" id="IPR014729">
    <property type="entry name" value="Rossmann-like_a/b/a_fold"/>
</dbReference>
<dbReference type="GO" id="GO:0005524">
    <property type="term" value="F:ATP binding"/>
    <property type="evidence" value="ECO:0007669"/>
    <property type="project" value="UniProtKB-KW"/>
</dbReference>
<dbReference type="InterPro" id="IPR042176">
    <property type="entry name" value="Pantoate_ligase_C"/>
</dbReference>
<evidence type="ECO:0000256" key="1">
    <source>
        <dbReference type="ARBA" id="ARBA00004496"/>
    </source>
</evidence>
<accession>A0A1G4URW3</accession>
<evidence type="ECO:0000256" key="9">
    <source>
        <dbReference type="ARBA" id="ARBA00022741"/>
    </source>
</evidence>
<keyword evidence="7 13" id="KW-0436">Ligase</keyword>
<dbReference type="Gene3D" id="3.40.50.620">
    <property type="entry name" value="HUPs"/>
    <property type="match status" value="1"/>
</dbReference>